<reference evidence="2" key="1">
    <citation type="submission" date="2025-08" db="UniProtKB">
        <authorList>
            <consortium name="RefSeq"/>
        </authorList>
    </citation>
    <scope>IDENTIFICATION</scope>
    <source>
        <strain evidence="2">Ishihara</strain>
        <tissue evidence="2">Whole body</tissue>
    </source>
</reference>
<dbReference type="AlphaFoldDB" id="A0A9J7ET41"/>
<name>A0A9J7ET41_SPOLT</name>
<sequence>MSAIALYLTEEQLDKLERLQNFSIRFIFGLRKYDHVTEYRNILKWLPIRLRRNTHILSLLYSILFNQFAPSYLKERFKFLNDAHSRSLRSSANLRLEMAQHSSKFYSKSFTVQAVRLWNALPVSIRQAQSLAAFKEQVKKHYLSSL</sequence>
<keyword evidence="1" id="KW-1185">Reference proteome</keyword>
<proteinExistence type="predicted"/>
<dbReference type="OrthoDB" id="5953030at2759"/>
<dbReference type="RefSeq" id="XP_022838102.1">
    <property type="nucleotide sequence ID" value="XM_022982334.1"/>
</dbReference>
<accession>A0A9J7ET41</accession>
<dbReference type="GeneID" id="111365135"/>
<protein>
    <submittedName>
        <fullName evidence="2">Uncharacterized protein LOC111365135</fullName>
    </submittedName>
</protein>
<organism evidence="1 2">
    <name type="scientific">Spodoptera litura</name>
    <name type="common">Asian cotton leafworm</name>
    <dbReference type="NCBI Taxonomy" id="69820"/>
    <lineage>
        <taxon>Eukaryota</taxon>
        <taxon>Metazoa</taxon>
        <taxon>Ecdysozoa</taxon>
        <taxon>Arthropoda</taxon>
        <taxon>Hexapoda</taxon>
        <taxon>Insecta</taxon>
        <taxon>Pterygota</taxon>
        <taxon>Neoptera</taxon>
        <taxon>Endopterygota</taxon>
        <taxon>Lepidoptera</taxon>
        <taxon>Glossata</taxon>
        <taxon>Ditrysia</taxon>
        <taxon>Noctuoidea</taxon>
        <taxon>Noctuidae</taxon>
        <taxon>Amphipyrinae</taxon>
        <taxon>Spodoptera</taxon>
    </lineage>
</organism>
<dbReference type="KEGG" id="sliu:111365135"/>
<evidence type="ECO:0000313" key="1">
    <source>
        <dbReference type="Proteomes" id="UP000301870"/>
    </source>
</evidence>
<dbReference type="Proteomes" id="UP000301870">
    <property type="component" value="Chromosome 6"/>
</dbReference>
<gene>
    <name evidence="2" type="primary">LOC111365135</name>
</gene>
<evidence type="ECO:0000313" key="2">
    <source>
        <dbReference type="RefSeq" id="XP_022838102.1"/>
    </source>
</evidence>